<gene>
    <name evidence="2" type="ORF">COY90_02655</name>
</gene>
<feature type="region of interest" description="Disordered" evidence="1">
    <location>
        <begin position="1"/>
        <end position="27"/>
    </location>
</feature>
<organism evidence="2 3">
    <name type="scientific">Candidatus Roizmanbacteria bacterium CG_4_10_14_0_8_um_filter_39_9</name>
    <dbReference type="NCBI Taxonomy" id="1974829"/>
    <lineage>
        <taxon>Bacteria</taxon>
        <taxon>Candidatus Roizmaniibacteriota</taxon>
    </lineage>
</organism>
<dbReference type="EMBL" id="PFLF01000055">
    <property type="protein sequence ID" value="PIY69032.1"/>
    <property type="molecule type" value="Genomic_DNA"/>
</dbReference>
<dbReference type="Proteomes" id="UP000230108">
    <property type="component" value="Unassembled WGS sequence"/>
</dbReference>
<proteinExistence type="predicted"/>
<sequence>GKGNPLSRPPGEYDRKVKTQRNWRGGTQPVEHVVQFDTKRRTSPRFDMLASSSVETWSVRKKASTGAAWLSSARSVRSALKWDNERNPHPVLYLSQETVPALLGRKEGQTSSQHGPYTLGHTHVTMKETMGLAKLQSRANP</sequence>
<name>A0A2M7QE47_9BACT</name>
<accession>A0A2M7QE47</accession>
<evidence type="ECO:0000313" key="2">
    <source>
        <dbReference type="EMBL" id="PIY69032.1"/>
    </source>
</evidence>
<protein>
    <submittedName>
        <fullName evidence="2">Uncharacterized protein</fullName>
    </submittedName>
</protein>
<reference evidence="3" key="1">
    <citation type="submission" date="2017-09" db="EMBL/GenBank/DDBJ databases">
        <title>Depth-based differentiation of microbial function through sediment-hosted aquifers and enrichment of novel symbionts in the deep terrestrial subsurface.</title>
        <authorList>
            <person name="Probst A.J."/>
            <person name="Ladd B."/>
            <person name="Jarett J.K."/>
            <person name="Geller-Mcgrath D.E."/>
            <person name="Sieber C.M.K."/>
            <person name="Emerson J.B."/>
            <person name="Anantharaman K."/>
            <person name="Thomas B.C."/>
            <person name="Malmstrom R."/>
            <person name="Stieglmeier M."/>
            <person name="Klingl A."/>
            <person name="Woyke T."/>
            <person name="Ryan C.M."/>
            <person name="Banfield J.F."/>
        </authorList>
    </citation>
    <scope>NUCLEOTIDE SEQUENCE [LARGE SCALE GENOMIC DNA]</scope>
</reference>
<evidence type="ECO:0000313" key="3">
    <source>
        <dbReference type="Proteomes" id="UP000230108"/>
    </source>
</evidence>
<dbReference type="AlphaFoldDB" id="A0A2M7QE47"/>
<evidence type="ECO:0000256" key="1">
    <source>
        <dbReference type="SAM" id="MobiDB-lite"/>
    </source>
</evidence>
<feature type="non-terminal residue" evidence="2">
    <location>
        <position position="1"/>
    </location>
</feature>
<comment type="caution">
    <text evidence="2">The sequence shown here is derived from an EMBL/GenBank/DDBJ whole genome shotgun (WGS) entry which is preliminary data.</text>
</comment>